<accession>A0ABP0KXM3</accession>
<dbReference type="InterPro" id="IPR029063">
    <property type="entry name" value="SAM-dependent_MTases_sf"/>
</dbReference>
<reference evidence="4 5" key="1">
    <citation type="submission" date="2024-02" db="EMBL/GenBank/DDBJ databases">
        <authorList>
            <person name="Chen Y."/>
            <person name="Shah S."/>
            <person name="Dougan E. K."/>
            <person name="Thang M."/>
            <person name="Chan C."/>
        </authorList>
    </citation>
    <scope>NUCLEOTIDE SEQUENCE [LARGE SCALE GENOMIC DNA]</scope>
</reference>
<evidence type="ECO:0000256" key="2">
    <source>
        <dbReference type="ARBA" id="ARBA00022679"/>
    </source>
</evidence>
<comment type="caution">
    <text evidence="4">The sequence shown here is derived from an EMBL/GenBank/DDBJ whole genome shotgun (WGS) entry which is preliminary data.</text>
</comment>
<feature type="compositionally biased region" description="Low complexity" evidence="3">
    <location>
        <begin position="510"/>
        <end position="525"/>
    </location>
</feature>
<dbReference type="SUPFAM" id="SSF53335">
    <property type="entry name" value="S-adenosyl-L-methionine-dependent methyltransferases"/>
    <property type="match status" value="1"/>
</dbReference>
<proteinExistence type="predicted"/>
<sequence length="1136" mass="124563">MGKRGVAAAADSKKVAKAKVVAGPLEPGSSALPEATALLGAHKQVLAITGKALQSHLERARVVHETCNVEVTAAPQSLGALPAFNEGAALKALHNGKYYMCCINLAWLDMSFCPCPAVPISENAVNRIFDHYFKEGPAGLESQGVTVCILQAELDAGKFPAPGTWKHTSAEESIVAFYLAAHKTAKLVQGGATDEQPRMDAWRECILSCPVTIKVCETVADMEWQAAQIREDLSTQSYLARSPVQRIYDVQAKKEQMGTGYTPQGLIDLYSSKVKFSAKSEKLTTNFLNQSQFVYERALQNPKIVDILLADEAEDSPLWASVSAIYYCLTKTALDDELTFIFQFIADQKKAGFLKETSLTSRFLTGTTATHNKGYADLILYKYRLKGYLTSEYLTSDLNNLPEKFKQKLREVFGSVEVFRQHLGFPDKRADLTWKCGWSASADLALNAFEDRIDVIFTPKYDESLRNGCRAGKVPTDLLSMDTALAALFAEVKTKLSQDILDSRPDQGSEESAPAPAPAESSSPSCSEALTQFMETVRARCGENTNQETLELMQSCEAKARSLFNSNVSLHVCPGSERELLELLKSSKVAQIRGDKQAWVGIFVDNCQWGEPITNPHVRTAPLNLSYLKTFVNAVIASRDPQCLTLHTRDLYMFFDGFQHHQLTKMLGAVQSATGSSLTKNSFQVNLSYDEESLRKRRAYVKVQSTVFDQIEQMALVTSEPFQESMSYRARAHFKGTSVGNKIGDIHVDEKLDLYGKYRVPVGGRTPGSDPTENHRGQVNKSKATLDPVFWHARPQLLYQELLKSYNLCAVLDGGCADGQCATTCALMRIPYFGLCLTPEHLDKVTERIVATLLSHMMQSDSPIFEPKLAAAVGGGVAAAGSQTTTTPSGGPSAGGTGQAQAKGVKKSTKIKNKQAAGEKSFKHLLTVSPVKKEKPHPKVQVHLAEQTPSMCLYLGRPLASLLSLTVASDCSGMCTEVTAMKTLAPWVKVIHVHASENCPEKRKFIEKVLQPDHCSEDMRSCITEPPQFPNCDVYCCGFPCQSYSVAGGQRGLHDMRGKLMLLAPHQINQNKPKSFVLENVLGLLQLFPAEFNALISILRSIAGSDGSPCASAKIYNVVYGSNWVHSFHVASRFLM</sequence>
<name>A0ABP0KXM3_9DINO</name>
<feature type="region of interest" description="Disordered" evidence="3">
    <location>
        <begin position="880"/>
        <end position="918"/>
    </location>
</feature>
<dbReference type="Gene3D" id="3.40.50.150">
    <property type="entry name" value="Vaccinia Virus protein VP39"/>
    <property type="match status" value="1"/>
</dbReference>
<organism evidence="4 5">
    <name type="scientific">Durusdinium trenchii</name>
    <dbReference type="NCBI Taxonomy" id="1381693"/>
    <lineage>
        <taxon>Eukaryota</taxon>
        <taxon>Sar</taxon>
        <taxon>Alveolata</taxon>
        <taxon>Dinophyceae</taxon>
        <taxon>Suessiales</taxon>
        <taxon>Symbiodiniaceae</taxon>
        <taxon>Durusdinium</taxon>
    </lineage>
</organism>
<gene>
    <name evidence="4" type="ORF">SCF082_LOCUS19329</name>
</gene>
<dbReference type="Pfam" id="PF00145">
    <property type="entry name" value="DNA_methylase"/>
    <property type="match status" value="1"/>
</dbReference>
<evidence type="ECO:0000313" key="5">
    <source>
        <dbReference type="Proteomes" id="UP001642464"/>
    </source>
</evidence>
<protein>
    <submittedName>
        <fullName evidence="4">Modification methylase BanI (M.BanI) (Cytosine-specific methyltransferase BanI)</fullName>
    </submittedName>
</protein>
<keyword evidence="5" id="KW-1185">Reference proteome</keyword>
<feature type="compositionally biased region" description="Basic residues" evidence="3">
    <location>
        <begin position="904"/>
        <end position="913"/>
    </location>
</feature>
<dbReference type="GO" id="GO:0032259">
    <property type="term" value="P:methylation"/>
    <property type="evidence" value="ECO:0007669"/>
    <property type="project" value="UniProtKB-KW"/>
</dbReference>
<keyword evidence="1 4" id="KW-0489">Methyltransferase</keyword>
<keyword evidence="2" id="KW-0808">Transferase</keyword>
<dbReference type="GO" id="GO:0008168">
    <property type="term" value="F:methyltransferase activity"/>
    <property type="evidence" value="ECO:0007669"/>
    <property type="project" value="UniProtKB-KW"/>
</dbReference>
<dbReference type="EMBL" id="CAXAMM010013213">
    <property type="protein sequence ID" value="CAK9030744.1"/>
    <property type="molecule type" value="Genomic_DNA"/>
</dbReference>
<evidence type="ECO:0000313" key="4">
    <source>
        <dbReference type="EMBL" id="CAK9030744.1"/>
    </source>
</evidence>
<evidence type="ECO:0000256" key="1">
    <source>
        <dbReference type="ARBA" id="ARBA00022603"/>
    </source>
</evidence>
<feature type="region of interest" description="Disordered" evidence="3">
    <location>
        <begin position="502"/>
        <end position="525"/>
    </location>
</feature>
<feature type="compositionally biased region" description="Low complexity" evidence="3">
    <location>
        <begin position="880"/>
        <end position="891"/>
    </location>
</feature>
<dbReference type="Proteomes" id="UP001642464">
    <property type="component" value="Unassembled WGS sequence"/>
</dbReference>
<evidence type="ECO:0000256" key="3">
    <source>
        <dbReference type="SAM" id="MobiDB-lite"/>
    </source>
</evidence>
<dbReference type="InterPro" id="IPR001525">
    <property type="entry name" value="C5_MeTfrase"/>
</dbReference>